<sequence>MSRFRRNPVPEALTALVTGGARRVGKAIVQELIAHGATVAFTYWHSEAEARALEAAHPGQAIALRCPLEEPEARAQLVARVQELFPHLSALVHNAAVFPRTPLAELTVESFRQTLAVNLEAPLFLSRDLADALRRGQGAIVNVADVYAFLPLKNFTAYVVSKAALVATTRQLAVELAPEVRVNAVAPGIAAFPESYDRETRERLIARTLLKKAGNPEEIARAVRFLLFEAPTVTGEVLTVDAGRRLFAG</sequence>
<comment type="similarity">
    <text evidence="1">Belongs to the short-chain dehydrogenases/reductases (SDR) family.</text>
</comment>
<dbReference type="EMBL" id="DSHW01000352">
    <property type="protein sequence ID" value="HEQ88680.1"/>
    <property type="molecule type" value="Genomic_DNA"/>
</dbReference>
<dbReference type="Pfam" id="PF13561">
    <property type="entry name" value="adh_short_C2"/>
    <property type="match status" value="1"/>
</dbReference>
<dbReference type="FunFam" id="3.40.50.720:FF:000084">
    <property type="entry name" value="Short-chain dehydrogenase reductase"/>
    <property type="match status" value="1"/>
</dbReference>
<evidence type="ECO:0000256" key="1">
    <source>
        <dbReference type="ARBA" id="ARBA00006484"/>
    </source>
</evidence>
<organism evidence="4">
    <name type="scientific">Thermoanaerobaculum aquaticum</name>
    <dbReference type="NCBI Taxonomy" id="1312852"/>
    <lineage>
        <taxon>Bacteria</taxon>
        <taxon>Pseudomonadati</taxon>
        <taxon>Acidobacteriota</taxon>
        <taxon>Thermoanaerobaculia</taxon>
        <taxon>Thermoanaerobaculales</taxon>
        <taxon>Thermoanaerobaculaceae</taxon>
        <taxon>Thermoanaerobaculum</taxon>
    </lineage>
</organism>
<evidence type="ECO:0000313" key="3">
    <source>
        <dbReference type="EMBL" id="HEQ88680.1"/>
    </source>
</evidence>
<evidence type="ECO:0000256" key="2">
    <source>
        <dbReference type="ARBA" id="ARBA00023002"/>
    </source>
</evidence>
<dbReference type="InterPro" id="IPR036291">
    <property type="entry name" value="NAD(P)-bd_dom_sf"/>
</dbReference>
<dbReference type="PANTHER" id="PTHR43639">
    <property type="entry name" value="OXIDOREDUCTASE, SHORT-CHAIN DEHYDROGENASE/REDUCTASE FAMILY (AFU_ORTHOLOGUE AFUA_5G02870)"/>
    <property type="match status" value="1"/>
</dbReference>
<reference evidence="4" key="1">
    <citation type="journal article" date="2020" name="mSystems">
        <title>Genome- and Community-Level Interaction Insights into Carbon Utilization and Element Cycling Functions of Hydrothermarchaeota in Hydrothermal Sediment.</title>
        <authorList>
            <person name="Zhou Z."/>
            <person name="Liu Y."/>
            <person name="Xu W."/>
            <person name="Pan J."/>
            <person name="Luo Z.H."/>
            <person name="Li M."/>
        </authorList>
    </citation>
    <scope>NUCLEOTIDE SEQUENCE [LARGE SCALE GENOMIC DNA]</scope>
    <source>
        <strain evidence="3">SpSt-186</strain>
        <strain evidence="4">SpSt-299</strain>
    </source>
</reference>
<proteinExistence type="inferred from homology"/>
<keyword evidence="2" id="KW-0560">Oxidoreductase</keyword>
<evidence type="ECO:0000313" key="4">
    <source>
        <dbReference type="EMBL" id="HET47127.1"/>
    </source>
</evidence>
<name>A0A7C2NBZ9_9BACT</name>
<protein>
    <submittedName>
        <fullName evidence="4">SDR family oxidoreductase</fullName>
    </submittedName>
</protein>
<dbReference type="PRINTS" id="PR00081">
    <property type="entry name" value="GDHRDH"/>
</dbReference>
<dbReference type="AlphaFoldDB" id="A0A7C2NBZ9"/>
<dbReference type="PANTHER" id="PTHR43639:SF1">
    <property type="entry name" value="SHORT-CHAIN DEHYDROGENASE_REDUCTASE FAMILY PROTEIN"/>
    <property type="match status" value="1"/>
</dbReference>
<dbReference type="Gene3D" id="3.40.50.720">
    <property type="entry name" value="NAD(P)-binding Rossmann-like Domain"/>
    <property type="match status" value="1"/>
</dbReference>
<comment type="caution">
    <text evidence="4">The sequence shown here is derived from an EMBL/GenBank/DDBJ whole genome shotgun (WGS) entry which is preliminary data.</text>
</comment>
<dbReference type="EMBL" id="DSMR01000219">
    <property type="protein sequence ID" value="HET47127.1"/>
    <property type="molecule type" value="Genomic_DNA"/>
</dbReference>
<dbReference type="GO" id="GO:0016491">
    <property type="term" value="F:oxidoreductase activity"/>
    <property type="evidence" value="ECO:0007669"/>
    <property type="project" value="UniProtKB-KW"/>
</dbReference>
<gene>
    <name evidence="3" type="ORF">ENP06_04635</name>
    <name evidence="4" type="ORF">ENQ31_03060</name>
</gene>
<accession>A0A7C2NBZ9</accession>
<dbReference type="PRINTS" id="PR00080">
    <property type="entry name" value="SDRFAMILY"/>
</dbReference>
<dbReference type="SUPFAM" id="SSF51735">
    <property type="entry name" value="NAD(P)-binding Rossmann-fold domains"/>
    <property type="match status" value="1"/>
</dbReference>
<dbReference type="InterPro" id="IPR002347">
    <property type="entry name" value="SDR_fam"/>
</dbReference>